<keyword evidence="2" id="KW-1185">Reference proteome</keyword>
<evidence type="ECO:0000313" key="2">
    <source>
        <dbReference type="Proteomes" id="UP000265520"/>
    </source>
</evidence>
<comment type="caution">
    <text evidence="1">The sequence shown here is derived from an EMBL/GenBank/DDBJ whole genome shotgun (WGS) entry which is preliminary data.</text>
</comment>
<name>A0A392MJ76_9FABA</name>
<proteinExistence type="predicted"/>
<protein>
    <submittedName>
        <fullName evidence="1">Uncharacterized protein</fullName>
    </submittedName>
</protein>
<sequence>MSSTRVGGFHCPFRGFHCCPDGRDESKGFARLVAHITRLHLCDDERRRLMREAIESDLCLFLAVEESLKVLRQWLCGKCMSIHAVSRTCHHSDGSDNSICVTSTAGVVESHIVGILKPSIKVLDTLDVKEELVLNTGLLERIFQVLILTVKSIPHSCRLAFSQALKETLYKVIATPDSIGAWVQLLLLPRCTLQVVKPQTRRDRREPDGLDNLVDNVLNNYGQGSLGYGSDNIADEKFMKKTNIKQCLRKVADVHFTAAVKVLGSSGIAPYNEATMKVLGEKHPHKPHPSAPTTMLVEAPLSVEVDYVLRCIQSFPKGT</sequence>
<evidence type="ECO:0000313" key="1">
    <source>
        <dbReference type="EMBL" id="MCH87560.1"/>
    </source>
</evidence>
<dbReference type="EMBL" id="LXQA010012446">
    <property type="protein sequence ID" value="MCH87560.1"/>
    <property type="molecule type" value="Genomic_DNA"/>
</dbReference>
<dbReference type="Proteomes" id="UP000265520">
    <property type="component" value="Unassembled WGS sequence"/>
</dbReference>
<reference evidence="1 2" key="1">
    <citation type="journal article" date="2018" name="Front. Plant Sci.">
        <title>Red Clover (Trifolium pratense) and Zigzag Clover (T. medium) - A Picture of Genomic Similarities and Differences.</title>
        <authorList>
            <person name="Dluhosova J."/>
            <person name="Istvanek J."/>
            <person name="Nedelnik J."/>
            <person name="Repkova J."/>
        </authorList>
    </citation>
    <scope>NUCLEOTIDE SEQUENCE [LARGE SCALE GENOMIC DNA]</scope>
    <source>
        <strain evidence="2">cv. 10/8</strain>
        <tissue evidence="1">Leaf</tissue>
    </source>
</reference>
<accession>A0A392MJ76</accession>
<dbReference type="AlphaFoldDB" id="A0A392MJ76"/>
<gene>
    <name evidence="1" type="ORF">A2U01_0008433</name>
</gene>
<organism evidence="1 2">
    <name type="scientific">Trifolium medium</name>
    <dbReference type="NCBI Taxonomy" id="97028"/>
    <lineage>
        <taxon>Eukaryota</taxon>
        <taxon>Viridiplantae</taxon>
        <taxon>Streptophyta</taxon>
        <taxon>Embryophyta</taxon>
        <taxon>Tracheophyta</taxon>
        <taxon>Spermatophyta</taxon>
        <taxon>Magnoliopsida</taxon>
        <taxon>eudicotyledons</taxon>
        <taxon>Gunneridae</taxon>
        <taxon>Pentapetalae</taxon>
        <taxon>rosids</taxon>
        <taxon>fabids</taxon>
        <taxon>Fabales</taxon>
        <taxon>Fabaceae</taxon>
        <taxon>Papilionoideae</taxon>
        <taxon>50 kb inversion clade</taxon>
        <taxon>NPAAA clade</taxon>
        <taxon>Hologalegina</taxon>
        <taxon>IRL clade</taxon>
        <taxon>Trifolieae</taxon>
        <taxon>Trifolium</taxon>
    </lineage>
</organism>